<dbReference type="Gene3D" id="3.10.10.10">
    <property type="entry name" value="HIV Type 1 Reverse Transcriptase, subunit A, domain 1"/>
    <property type="match status" value="1"/>
</dbReference>
<dbReference type="FunFam" id="3.30.70.270:FF:000020">
    <property type="entry name" value="Transposon Tf2-6 polyprotein-like Protein"/>
    <property type="match status" value="1"/>
</dbReference>
<evidence type="ECO:0000256" key="2">
    <source>
        <dbReference type="ARBA" id="ARBA00022679"/>
    </source>
</evidence>
<dbReference type="Gene3D" id="3.30.420.10">
    <property type="entry name" value="Ribonuclease H-like superfamily/Ribonuclease H"/>
    <property type="match status" value="1"/>
</dbReference>
<dbReference type="Gene3D" id="2.40.70.10">
    <property type="entry name" value="Acid Proteases"/>
    <property type="match status" value="1"/>
</dbReference>
<dbReference type="GO" id="GO:0003677">
    <property type="term" value="F:DNA binding"/>
    <property type="evidence" value="ECO:0007669"/>
    <property type="project" value="UniProtKB-KW"/>
</dbReference>
<dbReference type="InterPro" id="IPR005162">
    <property type="entry name" value="Retrotrans_gag_dom"/>
</dbReference>
<keyword evidence="11" id="KW-0695">RNA-directed DNA polymerase</keyword>
<feature type="region of interest" description="Disordered" evidence="16">
    <location>
        <begin position="64"/>
        <end position="99"/>
    </location>
</feature>
<dbReference type="OrthoDB" id="1933428at2759"/>
<evidence type="ECO:0000256" key="3">
    <source>
        <dbReference type="ARBA" id="ARBA00022695"/>
    </source>
</evidence>
<dbReference type="GO" id="GO:0004519">
    <property type="term" value="F:endonuclease activity"/>
    <property type="evidence" value="ECO:0007669"/>
    <property type="project" value="UniProtKB-KW"/>
</dbReference>
<keyword evidence="21" id="KW-1185">Reference proteome</keyword>
<feature type="domain" description="Chromo" evidence="17">
    <location>
        <begin position="1417"/>
        <end position="1481"/>
    </location>
</feature>
<comment type="caution">
    <text evidence="20">The sequence shown here is derived from an EMBL/GenBank/DDBJ whole genome shotgun (WGS) entry which is preliminary data.</text>
</comment>
<dbReference type="InterPro" id="IPR000953">
    <property type="entry name" value="Chromo/chromo_shadow_dom"/>
</dbReference>
<dbReference type="InterPro" id="IPR056924">
    <property type="entry name" value="SH3_Tf2-1"/>
</dbReference>
<dbReference type="InterPro" id="IPR021109">
    <property type="entry name" value="Peptidase_aspartic_dom_sf"/>
</dbReference>
<dbReference type="GO" id="GO:0004190">
    <property type="term" value="F:aspartic-type endopeptidase activity"/>
    <property type="evidence" value="ECO:0007669"/>
    <property type="project" value="UniProtKB-KW"/>
</dbReference>
<dbReference type="InterPro" id="IPR041577">
    <property type="entry name" value="RT_RNaseH_2"/>
</dbReference>
<feature type="compositionally biased region" description="Polar residues" evidence="16">
    <location>
        <begin position="277"/>
        <end position="290"/>
    </location>
</feature>
<keyword evidence="14" id="KW-0233">DNA recombination</keyword>
<evidence type="ECO:0000256" key="9">
    <source>
        <dbReference type="ARBA" id="ARBA00022842"/>
    </source>
</evidence>
<dbReference type="GO" id="GO:0015074">
    <property type="term" value="P:DNA integration"/>
    <property type="evidence" value="ECO:0007669"/>
    <property type="project" value="UniProtKB-KW"/>
</dbReference>
<evidence type="ECO:0008006" key="22">
    <source>
        <dbReference type="Google" id="ProtNLM"/>
    </source>
</evidence>
<evidence type="ECO:0000259" key="19">
    <source>
        <dbReference type="PROSITE" id="PS50994"/>
    </source>
</evidence>
<evidence type="ECO:0000256" key="13">
    <source>
        <dbReference type="ARBA" id="ARBA00023125"/>
    </source>
</evidence>
<dbReference type="Gene3D" id="1.10.340.70">
    <property type="match status" value="1"/>
</dbReference>
<dbReference type="GO" id="GO:0003964">
    <property type="term" value="F:RNA-directed DNA polymerase activity"/>
    <property type="evidence" value="ECO:0007669"/>
    <property type="project" value="UniProtKB-KW"/>
</dbReference>
<evidence type="ECO:0000313" key="21">
    <source>
        <dbReference type="Proteomes" id="UP001152484"/>
    </source>
</evidence>
<dbReference type="Proteomes" id="UP001152484">
    <property type="component" value="Unassembled WGS sequence"/>
</dbReference>
<dbReference type="PROSITE" id="PS50994">
    <property type="entry name" value="INTEGRASE"/>
    <property type="match status" value="1"/>
</dbReference>
<keyword evidence="15" id="KW-0511">Multifunctional enzyme</keyword>
<dbReference type="Pfam" id="PF17921">
    <property type="entry name" value="Integrase_H2C2"/>
    <property type="match status" value="1"/>
</dbReference>
<feature type="region of interest" description="Disordered" evidence="16">
    <location>
        <begin position="1491"/>
        <end position="1511"/>
    </location>
</feature>
<dbReference type="InterPro" id="IPR000477">
    <property type="entry name" value="RT_dom"/>
</dbReference>
<dbReference type="SUPFAM" id="SSF56672">
    <property type="entry name" value="DNA/RNA polymerases"/>
    <property type="match status" value="1"/>
</dbReference>
<dbReference type="Pfam" id="PF08284">
    <property type="entry name" value="RVP_2"/>
    <property type="match status" value="1"/>
</dbReference>
<keyword evidence="2" id="KW-0808">Transferase</keyword>
<dbReference type="InterPro" id="IPR050951">
    <property type="entry name" value="Retrovirus_Pol_polyprotein"/>
</dbReference>
<keyword evidence="10" id="KW-0229">DNA integration</keyword>
<dbReference type="SUPFAM" id="SSF53098">
    <property type="entry name" value="Ribonuclease H-like"/>
    <property type="match status" value="1"/>
</dbReference>
<evidence type="ECO:0000256" key="16">
    <source>
        <dbReference type="SAM" id="MobiDB-lite"/>
    </source>
</evidence>
<reference evidence="20" key="1">
    <citation type="submission" date="2022-07" db="EMBL/GenBank/DDBJ databases">
        <authorList>
            <person name="Macas J."/>
            <person name="Novak P."/>
            <person name="Neumann P."/>
        </authorList>
    </citation>
    <scope>NUCLEOTIDE SEQUENCE</scope>
</reference>
<dbReference type="PROSITE" id="PS50013">
    <property type="entry name" value="CHROMO_2"/>
    <property type="match status" value="1"/>
</dbReference>
<keyword evidence="12" id="KW-0239">DNA-directed DNA polymerase</keyword>
<keyword evidence="13" id="KW-0238">DNA-binding</keyword>
<evidence type="ECO:0000256" key="12">
    <source>
        <dbReference type="ARBA" id="ARBA00022932"/>
    </source>
</evidence>
<evidence type="ECO:0000256" key="4">
    <source>
        <dbReference type="ARBA" id="ARBA00022722"/>
    </source>
</evidence>
<dbReference type="GO" id="GO:0046872">
    <property type="term" value="F:metal ion binding"/>
    <property type="evidence" value="ECO:0007669"/>
    <property type="project" value="UniProtKB-KW"/>
</dbReference>
<dbReference type="InterPro" id="IPR036397">
    <property type="entry name" value="RNaseH_sf"/>
</dbReference>
<dbReference type="Gene3D" id="2.40.50.40">
    <property type="match status" value="1"/>
</dbReference>
<dbReference type="Gene3D" id="3.30.70.270">
    <property type="match status" value="2"/>
</dbReference>
<evidence type="ECO:0000256" key="6">
    <source>
        <dbReference type="ARBA" id="ARBA00022750"/>
    </source>
</evidence>
<dbReference type="Gene3D" id="3.10.20.370">
    <property type="match status" value="1"/>
</dbReference>
<evidence type="ECO:0000256" key="7">
    <source>
        <dbReference type="ARBA" id="ARBA00022759"/>
    </source>
</evidence>
<dbReference type="InterPro" id="IPR001584">
    <property type="entry name" value="Integrase_cat-core"/>
</dbReference>
<dbReference type="EMBL" id="CAMAPE010000038">
    <property type="protein sequence ID" value="CAH9099642.1"/>
    <property type="molecule type" value="Genomic_DNA"/>
</dbReference>
<evidence type="ECO:0000256" key="5">
    <source>
        <dbReference type="ARBA" id="ARBA00022723"/>
    </source>
</evidence>
<dbReference type="PROSITE" id="PS50878">
    <property type="entry name" value="RT_POL"/>
    <property type="match status" value="1"/>
</dbReference>
<evidence type="ECO:0000256" key="11">
    <source>
        <dbReference type="ARBA" id="ARBA00022918"/>
    </source>
</evidence>
<feature type="region of interest" description="Disordered" evidence="16">
    <location>
        <begin position="259"/>
        <end position="296"/>
    </location>
</feature>
<dbReference type="InterPro" id="IPR012337">
    <property type="entry name" value="RNaseH-like_sf"/>
</dbReference>
<evidence type="ECO:0000256" key="1">
    <source>
        <dbReference type="ARBA" id="ARBA00022670"/>
    </source>
</evidence>
<keyword evidence="6" id="KW-0064">Aspartyl protease</keyword>
<dbReference type="InterPro" id="IPR043128">
    <property type="entry name" value="Rev_trsase/Diguanyl_cyclase"/>
</dbReference>
<dbReference type="PANTHER" id="PTHR37984:SF5">
    <property type="entry name" value="PROTEIN NYNRIN-LIKE"/>
    <property type="match status" value="1"/>
</dbReference>
<dbReference type="FunFam" id="1.10.340.70:FF:000001">
    <property type="entry name" value="Retrovirus-related Pol polyprotein from transposon gypsy-like Protein"/>
    <property type="match status" value="1"/>
</dbReference>
<keyword evidence="1" id="KW-0645">Protease</keyword>
<dbReference type="GO" id="GO:0003887">
    <property type="term" value="F:DNA-directed DNA polymerase activity"/>
    <property type="evidence" value="ECO:0007669"/>
    <property type="project" value="UniProtKB-KW"/>
</dbReference>
<dbReference type="InterPro" id="IPR041588">
    <property type="entry name" value="Integrase_H2C2"/>
</dbReference>
<feature type="compositionally biased region" description="Basic residues" evidence="16">
    <location>
        <begin position="1498"/>
        <end position="1511"/>
    </location>
</feature>
<dbReference type="GO" id="GO:0006508">
    <property type="term" value="P:proteolysis"/>
    <property type="evidence" value="ECO:0007669"/>
    <property type="project" value="UniProtKB-KW"/>
</dbReference>
<dbReference type="InterPro" id="IPR043502">
    <property type="entry name" value="DNA/RNA_pol_sf"/>
</dbReference>
<dbReference type="Pfam" id="PF00078">
    <property type="entry name" value="RVT_1"/>
    <property type="match status" value="1"/>
</dbReference>
<evidence type="ECO:0000259" key="18">
    <source>
        <dbReference type="PROSITE" id="PS50878"/>
    </source>
</evidence>
<proteinExistence type="predicted"/>
<dbReference type="GO" id="GO:0006310">
    <property type="term" value="P:DNA recombination"/>
    <property type="evidence" value="ECO:0007669"/>
    <property type="project" value="UniProtKB-KW"/>
</dbReference>
<dbReference type="Pfam" id="PF17919">
    <property type="entry name" value="RT_RNaseH_2"/>
    <property type="match status" value="1"/>
</dbReference>
<dbReference type="SUPFAM" id="SSF50630">
    <property type="entry name" value="Acid proteases"/>
    <property type="match status" value="1"/>
</dbReference>
<dbReference type="Pfam" id="PF03732">
    <property type="entry name" value="Retrotrans_gag"/>
    <property type="match status" value="1"/>
</dbReference>
<evidence type="ECO:0000259" key="17">
    <source>
        <dbReference type="PROSITE" id="PS50013"/>
    </source>
</evidence>
<organism evidence="20 21">
    <name type="scientific">Cuscuta europaea</name>
    <name type="common">European dodder</name>
    <dbReference type="NCBI Taxonomy" id="41803"/>
    <lineage>
        <taxon>Eukaryota</taxon>
        <taxon>Viridiplantae</taxon>
        <taxon>Streptophyta</taxon>
        <taxon>Embryophyta</taxon>
        <taxon>Tracheophyta</taxon>
        <taxon>Spermatophyta</taxon>
        <taxon>Magnoliopsida</taxon>
        <taxon>eudicotyledons</taxon>
        <taxon>Gunneridae</taxon>
        <taxon>Pentapetalae</taxon>
        <taxon>asterids</taxon>
        <taxon>lamiids</taxon>
        <taxon>Solanales</taxon>
        <taxon>Convolvulaceae</taxon>
        <taxon>Cuscuteae</taxon>
        <taxon>Cuscuta</taxon>
        <taxon>Cuscuta subgen. Cuscuta</taxon>
    </lineage>
</organism>
<dbReference type="FunFam" id="3.10.20.370:FF:000001">
    <property type="entry name" value="Retrovirus-related Pol polyprotein from transposon 17.6-like protein"/>
    <property type="match status" value="1"/>
</dbReference>
<evidence type="ECO:0000256" key="15">
    <source>
        <dbReference type="ARBA" id="ARBA00023268"/>
    </source>
</evidence>
<accession>A0A9P0ZFV3</accession>
<dbReference type="Pfam" id="PF24626">
    <property type="entry name" value="SH3_Tf2-1"/>
    <property type="match status" value="1"/>
</dbReference>
<dbReference type="PANTHER" id="PTHR37984">
    <property type="entry name" value="PROTEIN CBG26694"/>
    <property type="match status" value="1"/>
</dbReference>
<gene>
    <name evidence="20" type="ORF">CEURO_LOCUS14564</name>
</gene>
<dbReference type="CDD" id="cd09274">
    <property type="entry name" value="RNase_HI_RT_Ty3"/>
    <property type="match status" value="1"/>
</dbReference>
<name>A0A9P0ZFV3_CUSEU</name>
<feature type="domain" description="Integrase catalytic" evidence="19">
    <location>
        <begin position="1109"/>
        <end position="1273"/>
    </location>
</feature>
<dbReference type="CDD" id="cd01647">
    <property type="entry name" value="RT_LTR"/>
    <property type="match status" value="1"/>
</dbReference>
<keyword evidence="5" id="KW-0479">Metal-binding</keyword>
<feature type="domain" description="Reverse transcriptase" evidence="18">
    <location>
        <begin position="594"/>
        <end position="773"/>
    </location>
</feature>
<keyword evidence="8" id="KW-0378">Hydrolase</keyword>
<dbReference type="FunFam" id="3.10.10.10:FF:000007">
    <property type="entry name" value="Retrovirus-related Pol polyprotein from transposon 17.6-like Protein"/>
    <property type="match status" value="1"/>
</dbReference>
<dbReference type="InterPro" id="IPR016197">
    <property type="entry name" value="Chromo-like_dom_sf"/>
</dbReference>
<evidence type="ECO:0000256" key="14">
    <source>
        <dbReference type="ARBA" id="ARBA00023172"/>
    </source>
</evidence>
<evidence type="ECO:0000256" key="10">
    <source>
        <dbReference type="ARBA" id="ARBA00022908"/>
    </source>
</evidence>
<sequence length="1511" mass="173838">MPNNKERLDDLEAGLGLMRESLGTVQDELQKINTGIGDQFRTLETLFNRNLEDVVNQMRELMATNRESGSSAARGHRRTEEHGESHVYTTNPPHGHPRQVKLEFPKFSGGDPEEWMSKAKQYFAYHEMPQDQRVSFASYHLTEEANAWWQAKSRARGFDPHRISWETFEAELWTRFGPIDGEDFDEALCHIRQKGTLIEYQREFERLQNKVEGWSEKALVGAFMGGLHPSISSGIRIFKPKTLMEIINLARLRDDQLQKERKWGGQRPYNSKPLPQIGNSSPDYVQSSSLGDKLTPGPRRLSWEELKKKRSLGLCFSCDERFSPGHKCKQPQLFFMESEQDSDNHEEELLAATDQSPEITLHALTGWDAPTTLRLRAGISNRKLVALVDSGSTHNFISIMAAQQLRLKQTPTTPFLVRVTNGEPMRCECRYDDVKVRIGEVTFTMTLHALPLVALDLVLGVKWLEGLGPVTCDWKAQTLQFKWGCRTHVFRGLKAAMIQVTDAHDMIREARQGHTPYAICLAEAEEPLMPLAEQLRDLIQEFESLFQIPDGLPPNREIEHHITLKEGTDPINVRPYRYAHYQKEEIEKQVVDMLNSGIIRPSSSPFSSPVLLVKKKDGSWRFCTDYRALNAATIKDRFTIPTVNDMLDELHGAAYFTKLDLTAGYHQVRMHPLDIAKTAFRTHNGHYEYLVMPFGLCDAPSTFQALMNSIFRPLLRKSVLVFFDDILIYSPDWETHLMHVREVFQILQHNQLSVKFKKCAFGKQELEYLGHIITNKGVKVDQSKIKAMLDWPAPTNITELRGFLGLTGYYRKFVKDYGLIARPLTNRLRRGQFTWDKEAEQAFAALKQAMTTTPTLALPDFSQPFVIQTDASGEGIGAILSQNDKPVAFMSRTLGVAKRNWSTYAREMLAIIVAIRTWRPYLLGRRFTIQTDQRSLRYLLEQRILTPEQQKWMGKLVGYDYEIIYRPGKANAAADALSRVHDSPVLNSIPIQHATIWDELRKLAETDPYLVRAGEAARAAPGKPYAWRDGLVCYNNRVVIPPNSRFITQLLREHHDTPLGGHSGILRTMKRLSRQFYWPAMHKTVTEYVSRCDTCQRAKAQTMSPAGLLQPLPIPNQVWEDVSMDFVDGLPRSNNHTTIFVVVDRLSKSAHLIPLTHPYTASLVAKRFVDCVVRLHGIPRSILSDRDPIFLSHFWKELWKLSGTTLRMSSAYHPQTDGQTEVINRCIEQFLRSFVQHRPTQWGDLLPWAEYWYNTMYHASTGMTPFEALYGRPPPPIPRYEIGSSLVEEIDVQLQERDQVLEELKKHLMTSNNRMKQLADRKRRDEGFEVGDWVFLRLQPYRQKSVFKRSSQKLTNRYFGPFRVEERIGQVAYRLKLPEGSRIHPVFHVSLLKKRVGDAAPVRVELPPLLENGLLLLRPEEVLDTRQVQRGSRQVIEVLIKWEKLPMEEATWEEYDQLLASFPQFPVNLEDKVLLEKGSIDEEQQPAVYESDEVAVRRSTRPRKQNKKYLV</sequence>
<protein>
    <recommendedName>
        <fullName evidence="22">Reverse transcriptase</fullName>
    </recommendedName>
</protein>
<keyword evidence="4" id="KW-0540">Nuclease</keyword>
<keyword evidence="3" id="KW-0548">Nucleotidyltransferase</keyword>
<dbReference type="SUPFAM" id="SSF54160">
    <property type="entry name" value="Chromo domain-like"/>
    <property type="match status" value="1"/>
</dbReference>
<keyword evidence="9" id="KW-0460">Magnesium</keyword>
<keyword evidence="7" id="KW-0255">Endonuclease</keyword>
<dbReference type="CDD" id="cd00303">
    <property type="entry name" value="retropepsin_like"/>
    <property type="match status" value="1"/>
</dbReference>
<evidence type="ECO:0000313" key="20">
    <source>
        <dbReference type="EMBL" id="CAH9099642.1"/>
    </source>
</evidence>
<evidence type="ECO:0000256" key="8">
    <source>
        <dbReference type="ARBA" id="ARBA00022801"/>
    </source>
</evidence>